<keyword evidence="4 6" id="KW-0862">Zinc</keyword>
<evidence type="ECO:0000259" key="7">
    <source>
        <dbReference type="Pfam" id="PF01435"/>
    </source>
</evidence>
<evidence type="ECO:0000313" key="9">
    <source>
        <dbReference type="Proteomes" id="UP000661112"/>
    </source>
</evidence>
<organism evidence="8 9">
    <name type="scientific">Anabaena azotica FACHB-119</name>
    <dbReference type="NCBI Taxonomy" id="947527"/>
    <lineage>
        <taxon>Bacteria</taxon>
        <taxon>Bacillati</taxon>
        <taxon>Cyanobacteriota</taxon>
        <taxon>Cyanophyceae</taxon>
        <taxon>Nostocales</taxon>
        <taxon>Nostocaceae</taxon>
        <taxon>Anabaena</taxon>
        <taxon>Anabaena azotica</taxon>
    </lineage>
</organism>
<sequence length="293" mass="33093">MTRKILAGLSSQAYEHPFDRQALAALQKIPGVSLLIKKINEYGIDRLLRLQCLGSEIRVTSRNFPQLHETFVEACQIIDIDPVPELHLCRGTGHIDTHIIGVEKPIISINLEAMEWLDRDELIYSLGHEAAHIKSQHLIYHQMAIVMPVLKDLMSNSTLGLGGLVASGMELALYNWRMMAELTVDRAGLLACQDINVAIKALLKATGLPPEYLNDVVIEDFISQAREFPSVSFDSIDRATKVLSYTNNQLSWSVMRTHELLKWIDSGEYENVVQQKKLEIPETTEGWNFLSSW</sequence>
<keyword evidence="9" id="KW-1185">Reference proteome</keyword>
<evidence type="ECO:0000256" key="6">
    <source>
        <dbReference type="RuleBase" id="RU003983"/>
    </source>
</evidence>
<dbReference type="InterPro" id="IPR001915">
    <property type="entry name" value="Peptidase_M48"/>
</dbReference>
<dbReference type="EMBL" id="JACJSG010000063">
    <property type="protein sequence ID" value="MBD2504926.1"/>
    <property type="molecule type" value="Genomic_DNA"/>
</dbReference>
<gene>
    <name evidence="8" type="ORF">H6G83_30730</name>
</gene>
<dbReference type="RefSeq" id="WP_190479206.1">
    <property type="nucleotide sequence ID" value="NZ_JACJSG010000063.1"/>
</dbReference>
<dbReference type="Proteomes" id="UP000661112">
    <property type="component" value="Unassembled WGS sequence"/>
</dbReference>
<evidence type="ECO:0000256" key="1">
    <source>
        <dbReference type="ARBA" id="ARBA00022670"/>
    </source>
</evidence>
<keyword evidence="5 6" id="KW-0482">Metalloprotease</keyword>
<dbReference type="Pfam" id="PF01435">
    <property type="entry name" value="Peptidase_M48"/>
    <property type="match status" value="1"/>
</dbReference>
<accession>A0ABR8DE76</accession>
<comment type="caution">
    <text evidence="8">The sequence shown here is derived from an EMBL/GenBank/DDBJ whole genome shotgun (WGS) entry which is preliminary data.</text>
</comment>
<reference evidence="8 9" key="1">
    <citation type="journal article" date="2020" name="ISME J.">
        <title>Comparative genomics reveals insights into cyanobacterial evolution and habitat adaptation.</title>
        <authorList>
            <person name="Chen M.Y."/>
            <person name="Teng W.K."/>
            <person name="Zhao L."/>
            <person name="Hu C.X."/>
            <person name="Zhou Y.K."/>
            <person name="Han B.P."/>
            <person name="Song L.R."/>
            <person name="Shu W.S."/>
        </authorList>
    </citation>
    <scope>NUCLEOTIDE SEQUENCE [LARGE SCALE GENOMIC DNA]</scope>
    <source>
        <strain evidence="8 9">FACHB-119</strain>
    </source>
</reference>
<evidence type="ECO:0000256" key="2">
    <source>
        <dbReference type="ARBA" id="ARBA00022723"/>
    </source>
</evidence>
<evidence type="ECO:0000313" key="8">
    <source>
        <dbReference type="EMBL" id="MBD2504926.1"/>
    </source>
</evidence>
<comment type="similarity">
    <text evidence="6">Belongs to the peptidase M48 family.</text>
</comment>
<comment type="cofactor">
    <cofactor evidence="6">
        <name>Zn(2+)</name>
        <dbReference type="ChEBI" id="CHEBI:29105"/>
    </cofactor>
    <text evidence="6">Binds 1 zinc ion per subunit.</text>
</comment>
<keyword evidence="3 6" id="KW-0378">Hydrolase</keyword>
<evidence type="ECO:0000256" key="5">
    <source>
        <dbReference type="ARBA" id="ARBA00023049"/>
    </source>
</evidence>
<evidence type="ECO:0000256" key="3">
    <source>
        <dbReference type="ARBA" id="ARBA00022801"/>
    </source>
</evidence>
<dbReference type="Gene3D" id="3.30.2010.10">
    <property type="entry name" value="Metalloproteases ('zincins'), catalytic domain"/>
    <property type="match status" value="1"/>
</dbReference>
<feature type="domain" description="Peptidase M48" evidence="7">
    <location>
        <begin position="63"/>
        <end position="210"/>
    </location>
</feature>
<keyword evidence="2" id="KW-0479">Metal-binding</keyword>
<dbReference type="CDD" id="cd07325">
    <property type="entry name" value="M48_Ste24p_like"/>
    <property type="match status" value="1"/>
</dbReference>
<keyword evidence="1 6" id="KW-0645">Protease</keyword>
<proteinExistence type="inferred from homology"/>
<protein>
    <submittedName>
        <fullName evidence="8">M48 family metallopeptidase</fullName>
    </submittedName>
</protein>
<evidence type="ECO:0000256" key="4">
    <source>
        <dbReference type="ARBA" id="ARBA00022833"/>
    </source>
</evidence>
<name>A0ABR8DE76_9NOST</name>